<comment type="caution">
    <text evidence="2">The sequence shown here is derived from an EMBL/GenBank/DDBJ whole genome shotgun (WGS) entry which is preliminary data.</text>
</comment>
<name>A0ABS1AY97_BURVI</name>
<dbReference type="Proteomes" id="UP000808215">
    <property type="component" value="Unassembled WGS sequence"/>
</dbReference>
<dbReference type="InterPro" id="IPR009492">
    <property type="entry name" value="TniQ"/>
</dbReference>
<protein>
    <submittedName>
        <fullName evidence="2">TniQ family protein</fullName>
    </submittedName>
</protein>
<dbReference type="RefSeq" id="WP_200091885.1">
    <property type="nucleotide sequence ID" value="NZ_JADVKH010000042.1"/>
</dbReference>
<sequence length="540" mass="61644">MKKVTVLAASSIKEEEDFTGFVVRQCELSNVDNHRGLMSLLGKHAHRPAFLHPSRIEDISALFPSLLPDWERIVMKHTRYPLYSAFLNRANKKRLLLHHRSGQDTSAHRLIGMNRLPLRGRLGICLSCVESDLELHGFAIWHRAHLMPSIFYCPTHAEPLFTFCQHCELGHRRAHRTWFPRPDCLCGKPLRQIASLANSESIAAAIAISKMADDVLRGRIDTSIFTENAAPVIRAQLQRNIDAGLRDYSRRATEYLEIRLGPELCSSLDFSAYTLKRAIGIKTSDGPLTNPIQNIATIWSVFKGWPTFLREVQARHGDHEKYDANTRPAPIRIRVNVKRDRRAESLHQIGSMSAAELAAYRARNREQILALICGRPSLSRSSLSKSPGGGKLHFFATQFDAPWFDEALPSRRNGFQSPMDRQCVQTASREAASLVLCRYEQTVRQNPERFITRAFLLTGTANESIYKRRWKQPELEAMLARCVDTFETWSRRQITNVCSSARKFDPQSKWAAPETFEGLSRRHLSQRLYGARIWLKKHQG</sequence>
<gene>
    <name evidence="2" type="ORF">I5589_18740</name>
</gene>
<dbReference type="Pfam" id="PF06527">
    <property type="entry name" value="TniQ"/>
    <property type="match status" value="1"/>
</dbReference>
<dbReference type="EMBL" id="JADVKH010000042">
    <property type="protein sequence ID" value="MBJ9689116.1"/>
    <property type="molecule type" value="Genomic_DNA"/>
</dbReference>
<reference evidence="2 3" key="1">
    <citation type="submission" date="2020-11" db="EMBL/GenBank/DDBJ databases">
        <title>Enhanced detection system for hospital associated transmission using whole genome sequencing surveillance.</title>
        <authorList>
            <person name="Harrison L.H."/>
            <person name="Van Tyne D."/>
            <person name="Marsh J.W."/>
            <person name="Griffith M.P."/>
            <person name="Snyder D.J."/>
            <person name="Cooper V.S."/>
            <person name="Mustapha M."/>
        </authorList>
    </citation>
    <scope>NUCLEOTIDE SEQUENCE [LARGE SCALE GENOMIC DNA]</scope>
    <source>
        <strain evidence="2 3">BC00020</strain>
    </source>
</reference>
<evidence type="ECO:0000313" key="3">
    <source>
        <dbReference type="Proteomes" id="UP000808215"/>
    </source>
</evidence>
<accession>A0ABS1AY97</accession>
<proteinExistence type="predicted"/>
<organism evidence="2 3">
    <name type="scientific">Burkholderia vietnamiensis</name>
    <dbReference type="NCBI Taxonomy" id="60552"/>
    <lineage>
        <taxon>Bacteria</taxon>
        <taxon>Pseudomonadati</taxon>
        <taxon>Pseudomonadota</taxon>
        <taxon>Betaproteobacteria</taxon>
        <taxon>Burkholderiales</taxon>
        <taxon>Burkholderiaceae</taxon>
        <taxon>Burkholderia</taxon>
        <taxon>Burkholderia cepacia complex</taxon>
    </lineage>
</organism>
<evidence type="ECO:0000259" key="1">
    <source>
        <dbReference type="Pfam" id="PF06527"/>
    </source>
</evidence>
<evidence type="ECO:0000313" key="2">
    <source>
        <dbReference type="EMBL" id="MBJ9689116.1"/>
    </source>
</evidence>
<feature type="domain" description="TniQ" evidence="1">
    <location>
        <begin position="13"/>
        <end position="160"/>
    </location>
</feature>
<keyword evidence="3" id="KW-1185">Reference proteome</keyword>